<sequence>MKLNGMIAAQWNHRHDAVERQARRTGDGRRVCGVASERDGRTMRSEIKAIRMDVLKAIRFHSAVSTPVLLAKQNRIAANVRGVSEKIDRKGLFGKMAEAVKYVAHRGLYFDRRALRKLDALVVRHIGDRPEDRKFKVLPTRLRRPAP</sequence>
<proteinExistence type="predicted"/>
<dbReference type="EMBL" id="CP065687">
    <property type="protein sequence ID" value="QPS46861.1"/>
    <property type="molecule type" value="Genomic_DNA"/>
</dbReference>
<dbReference type="KEGG" id="bhg:I6G56_20465"/>
<dbReference type="Proteomes" id="UP000594943">
    <property type="component" value="Chromosome 2"/>
</dbReference>
<evidence type="ECO:0000313" key="2">
    <source>
        <dbReference type="Proteomes" id="UP000594943"/>
    </source>
</evidence>
<reference evidence="1 2" key="1">
    <citation type="submission" date="2020-12" db="EMBL/GenBank/DDBJ databases">
        <title>FDA dAtabase for Regulatory Grade micrObial Sequences (FDA-ARGOS): Supporting development and validation of Infectious Disease Dx tests.</title>
        <authorList>
            <person name="Nelson B."/>
            <person name="Plummer A."/>
            <person name="Tallon L."/>
            <person name="Sadzewicz L."/>
            <person name="Zhao X."/>
            <person name="Boylan J."/>
            <person name="Ott S."/>
            <person name="Bowen H."/>
            <person name="Vavikolanu K."/>
            <person name="Mehta A."/>
            <person name="Aluvathingal J."/>
            <person name="Nadendla S."/>
            <person name="Myers T."/>
            <person name="Yan Y."/>
            <person name="Sichtig H."/>
        </authorList>
    </citation>
    <scope>NUCLEOTIDE SEQUENCE [LARGE SCALE GENOMIC DNA]</scope>
    <source>
        <strain evidence="1 2">FDAARGOS_899</strain>
    </source>
</reference>
<name>A0A7U4P9I1_9BURK</name>
<dbReference type="AlphaFoldDB" id="A0A7U4P9I1"/>
<organism evidence="1 2">
    <name type="scientific">Burkholderia humptydooensis</name>
    <dbReference type="NCBI Taxonomy" id="430531"/>
    <lineage>
        <taxon>Bacteria</taxon>
        <taxon>Pseudomonadati</taxon>
        <taxon>Pseudomonadota</taxon>
        <taxon>Betaproteobacteria</taxon>
        <taxon>Burkholderiales</taxon>
        <taxon>Burkholderiaceae</taxon>
        <taxon>Burkholderia</taxon>
        <taxon>pseudomallei group</taxon>
    </lineage>
</organism>
<gene>
    <name evidence="1" type="ORF">I6G56_20465</name>
</gene>
<accession>A0A7T2U734</accession>
<dbReference type="RefSeq" id="WP_006028884.1">
    <property type="nucleotide sequence ID" value="NZ_CP013382.1"/>
</dbReference>
<evidence type="ECO:0000313" key="1">
    <source>
        <dbReference type="EMBL" id="QPS46861.1"/>
    </source>
</evidence>
<accession>A0A7U4P9I1</accession>
<protein>
    <submittedName>
        <fullName evidence="1">Uncharacterized protein</fullName>
    </submittedName>
</protein>